<sequence length="104" mass="12197">MNSQRRLELALKKQRLQYRCAEQRREMVRGLMPLLPVFTFAETVRNGARWVRQHPAISAGVLVAVFVTKPRFAMRWARRAWLAWQGWRKLGLLVTTQERPPQAG</sequence>
<evidence type="ECO:0008006" key="3">
    <source>
        <dbReference type="Google" id="ProtNLM"/>
    </source>
</evidence>
<proteinExistence type="predicted"/>
<dbReference type="Proteomes" id="UP000742786">
    <property type="component" value="Unassembled WGS sequence"/>
</dbReference>
<gene>
    <name evidence="1" type="ORF">GTOL_12511</name>
</gene>
<dbReference type="AlphaFoldDB" id="A0A916J608"/>
<keyword evidence="2" id="KW-1185">Reference proteome</keyword>
<accession>A0A916J608</accession>
<reference evidence="1" key="1">
    <citation type="submission" date="2021-04" db="EMBL/GenBank/DDBJ databases">
        <authorList>
            <person name="Hornung B."/>
        </authorList>
    </citation>
    <scope>NUCLEOTIDE SEQUENCE</scope>
    <source>
        <strain evidence="1">G5G6</strain>
    </source>
</reference>
<comment type="caution">
    <text evidence="1">The sequence shown here is derived from an EMBL/GenBank/DDBJ whole genome shotgun (WGS) entry which is preliminary data.</text>
</comment>
<organism evidence="1 2">
    <name type="scientific">Georgfuchsia toluolica</name>
    <dbReference type="NCBI Taxonomy" id="424218"/>
    <lineage>
        <taxon>Bacteria</taxon>
        <taxon>Pseudomonadati</taxon>
        <taxon>Pseudomonadota</taxon>
        <taxon>Betaproteobacteria</taxon>
        <taxon>Nitrosomonadales</taxon>
        <taxon>Sterolibacteriaceae</taxon>
        <taxon>Georgfuchsia</taxon>
    </lineage>
</organism>
<dbReference type="RefSeq" id="WP_220636460.1">
    <property type="nucleotide sequence ID" value="NZ_CAJQUM010000001.1"/>
</dbReference>
<evidence type="ECO:0000313" key="1">
    <source>
        <dbReference type="EMBL" id="CAG4884628.1"/>
    </source>
</evidence>
<dbReference type="EMBL" id="CAJQUM010000001">
    <property type="protein sequence ID" value="CAG4884628.1"/>
    <property type="molecule type" value="Genomic_DNA"/>
</dbReference>
<evidence type="ECO:0000313" key="2">
    <source>
        <dbReference type="Proteomes" id="UP000742786"/>
    </source>
</evidence>
<dbReference type="Pfam" id="PF13997">
    <property type="entry name" value="YqjK"/>
    <property type="match status" value="1"/>
</dbReference>
<name>A0A916J608_9PROT</name>
<protein>
    <recommendedName>
        <fullName evidence="3">YqjK-like protein</fullName>
    </recommendedName>
</protein>
<dbReference type="InterPro" id="IPR025612">
    <property type="entry name" value="YqjK"/>
</dbReference>